<dbReference type="EMBL" id="BPLR01012234">
    <property type="protein sequence ID" value="GIY52379.1"/>
    <property type="molecule type" value="Genomic_DNA"/>
</dbReference>
<comment type="caution">
    <text evidence="1">The sequence shown here is derived from an EMBL/GenBank/DDBJ whole genome shotgun (WGS) entry which is preliminary data.</text>
</comment>
<evidence type="ECO:0000313" key="2">
    <source>
        <dbReference type="Proteomes" id="UP001054945"/>
    </source>
</evidence>
<organism evidence="1 2">
    <name type="scientific">Caerostris extrusa</name>
    <name type="common">Bark spider</name>
    <name type="synonym">Caerostris bankana</name>
    <dbReference type="NCBI Taxonomy" id="172846"/>
    <lineage>
        <taxon>Eukaryota</taxon>
        <taxon>Metazoa</taxon>
        <taxon>Ecdysozoa</taxon>
        <taxon>Arthropoda</taxon>
        <taxon>Chelicerata</taxon>
        <taxon>Arachnida</taxon>
        <taxon>Araneae</taxon>
        <taxon>Araneomorphae</taxon>
        <taxon>Entelegynae</taxon>
        <taxon>Araneoidea</taxon>
        <taxon>Araneidae</taxon>
        <taxon>Caerostris</taxon>
    </lineage>
</organism>
<sequence length="119" mass="13259">MTSHQRRLQQLAIQKQNFPLTSKVALKDFYDDDLISGANSATEALDLQEHFIRMLSSAGLVLRKWASNCNELTNLIQEDLRLSNASLRIDDDTVKTLGSCGIQPQMSSSKSIHCLLKAP</sequence>
<keyword evidence="2" id="KW-1185">Reference proteome</keyword>
<dbReference type="Proteomes" id="UP001054945">
    <property type="component" value="Unassembled WGS sequence"/>
</dbReference>
<name>A0AAV4U3L0_CAEEX</name>
<gene>
    <name evidence="1" type="ORF">CEXT_727421</name>
</gene>
<reference evidence="1 2" key="1">
    <citation type="submission" date="2021-06" db="EMBL/GenBank/DDBJ databases">
        <title>Caerostris extrusa draft genome.</title>
        <authorList>
            <person name="Kono N."/>
            <person name="Arakawa K."/>
        </authorList>
    </citation>
    <scope>NUCLEOTIDE SEQUENCE [LARGE SCALE GENOMIC DNA]</scope>
</reference>
<proteinExistence type="predicted"/>
<protein>
    <submittedName>
        <fullName evidence="1">Uncharacterized protein</fullName>
    </submittedName>
</protein>
<evidence type="ECO:0000313" key="1">
    <source>
        <dbReference type="EMBL" id="GIY52379.1"/>
    </source>
</evidence>
<accession>A0AAV4U3L0</accession>
<dbReference type="AlphaFoldDB" id="A0AAV4U3L0"/>